<evidence type="ECO:0000313" key="3">
    <source>
        <dbReference type="Proteomes" id="UP000521943"/>
    </source>
</evidence>
<protein>
    <submittedName>
        <fullName evidence="2">Uncharacterized protein</fullName>
    </submittedName>
</protein>
<organism evidence="2 3">
    <name type="scientific">Ephemerocybe angulata</name>
    <dbReference type="NCBI Taxonomy" id="980116"/>
    <lineage>
        <taxon>Eukaryota</taxon>
        <taxon>Fungi</taxon>
        <taxon>Dikarya</taxon>
        <taxon>Basidiomycota</taxon>
        <taxon>Agaricomycotina</taxon>
        <taxon>Agaricomycetes</taxon>
        <taxon>Agaricomycetidae</taxon>
        <taxon>Agaricales</taxon>
        <taxon>Agaricineae</taxon>
        <taxon>Psathyrellaceae</taxon>
        <taxon>Ephemerocybe</taxon>
    </lineage>
</organism>
<proteinExistence type="predicted"/>
<reference evidence="2 3" key="1">
    <citation type="submission" date="2020-07" db="EMBL/GenBank/DDBJ databases">
        <title>Comparative genomics of pyrophilous fungi reveals a link between fire events and developmental genes.</title>
        <authorList>
            <consortium name="DOE Joint Genome Institute"/>
            <person name="Steindorff A.S."/>
            <person name="Carver A."/>
            <person name="Calhoun S."/>
            <person name="Stillman K."/>
            <person name="Liu H."/>
            <person name="Lipzen A."/>
            <person name="Pangilinan J."/>
            <person name="Labutti K."/>
            <person name="Bruns T.D."/>
            <person name="Grigoriev I.V."/>
        </authorList>
    </citation>
    <scope>NUCLEOTIDE SEQUENCE [LARGE SCALE GENOMIC DNA]</scope>
    <source>
        <strain evidence="2 3">CBS 144469</strain>
    </source>
</reference>
<evidence type="ECO:0000256" key="1">
    <source>
        <dbReference type="SAM" id="MobiDB-lite"/>
    </source>
</evidence>
<sequence length="184" mass="19571">MDSPGQNSEKSKPAFPHNQIVPSSISPGSPQESTSLSLSYIDEDGIPGLAQFDDVVTPLAATAARLGEITSTTSKSLKSAKSVSKSVPTAPSILPNSGTLLQRSRSGKRFLLSIFPLSILPVCQSVKLTGTMLNPTLNVGAQAKSQRYTNQPRFHYRGPRRSYGHAHAHARHADGDFFSNGGSP</sequence>
<keyword evidence="3" id="KW-1185">Reference proteome</keyword>
<feature type="region of interest" description="Disordered" evidence="1">
    <location>
        <begin position="1"/>
        <end position="37"/>
    </location>
</feature>
<feature type="region of interest" description="Disordered" evidence="1">
    <location>
        <begin position="160"/>
        <end position="184"/>
    </location>
</feature>
<dbReference type="AlphaFoldDB" id="A0A8H6HTA7"/>
<name>A0A8H6HTA7_9AGAR</name>
<evidence type="ECO:0000313" key="2">
    <source>
        <dbReference type="EMBL" id="KAF6752249.1"/>
    </source>
</evidence>
<comment type="caution">
    <text evidence="2">The sequence shown here is derived from an EMBL/GenBank/DDBJ whole genome shotgun (WGS) entry which is preliminary data.</text>
</comment>
<accession>A0A8H6HTA7</accession>
<feature type="compositionally biased region" description="Polar residues" evidence="1">
    <location>
        <begin position="20"/>
        <end position="37"/>
    </location>
</feature>
<gene>
    <name evidence="2" type="ORF">DFP72DRAFT_905514</name>
</gene>
<feature type="compositionally biased region" description="Basic residues" evidence="1">
    <location>
        <begin position="160"/>
        <end position="170"/>
    </location>
</feature>
<dbReference type="EMBL" id="JACGCI010000045">
    <property type="protein sequence ID" value="KAF6752249.1"/>
    <property type="molecule type" value="Genomic_DNA"/>
</dbReference>
<dbReference type="Proteomes" id="UP000521943">
    <property type="component" value="Unassembled WGS sequence"/>
</dbReference>